<accession>A0A221WBW2</accession>
<keyword evidence="2" id="KW-0472">Membrane</keyword>
<proteinExistence type="predicted"/>
<feature type="transmembrane region" description="Helical" evidence="2">
    <location>
        <begin position="71"/>
        <end position="92"/>
    </location>
</feature>
<sequence>MVSASTIVGMRDATVADTEHWPAPAVRAVAGLSLLGILLSAIAFTAMHVGFGDGFDAVSQTLSELVYVEGGASLIPISMVTLGLGSLVLLPLLRGSGALDGRLLPVLIGLWGVGLVLCAFFPADLPDAALTFSGWTHRISACVAFLSLAVAGLIMSERFRDHTLWRLVAGWTRVLGAVTLVQFIVFLLASMPVVTPRLWGAQLFADFLVRGFVERTMLGTQVAMLVLWIGRLIYLTQVRRSPAAFVSAGGDDHVEPALGLVVTSESATRARDLVGAVTPGTTAGAEPGAPPAEGRRIEQITLDRSTAGESLVAAGADDPQPAADRERV</sequence>
<gene>
    <name evidence="3" type="ORF">AHOG_27390</name>
</gene>
<name>A0A221WBW2_9PSEU</name>
<feature type="compositionally biased region" description="Low complexity" evidence="1">
    <location>
        <begin position="313"/>
        <end position="322"/>
    </location>
</feature>
<keyword evidence="2" id="KW-0812">Transmembrane</keyword>
<dbReference type="InterPro" id="IPR009339">
    <property type="entry name" value="DUF998"/>
</dbReference>
<keyword evidence="2" id="KW-1133">Transmembrane helix</keyword>
<evidence type="ECO:0000313" key="4">
    <source>
        <dbReference type="Proteomes" id="UP000204221"/>
    </source>
</evidence>
<dbReference type="KEGG" id="ahg:AHOG_27390"/>
<organism evidence="3 4">
    <name type="scientific">Actinoalloteichus hoggarensis</name>
    <dbReference type="NCBI Taxonomy" id="1470176"/>
    <lineage>
        <taxon>Bacteria</taxon>
        <taxon>Bacillati</taxon>
        <taxon>Actinomycetota</taxon>
        <taxon>Actinomycetes</taxon>
        <taxon>Pseudonocardiales</taxon>
        <taxon>Pseudonocardiaceae</taxon>
        <taxon>Actinoalloteichus</taxon>
    </lineage>
</organism>
<reference evidence="3 4" key="1">
    <citation type="submission" date="2017-07" db="EMBL/GenBank/DDBJ databases">
        <title>Complete genome sequence of Actinoalloteichus hoggarensis DSM 45943, type strain of Actinoalloteichus hoggarensis.</title>
        <authorList>
            <person name="Ruckert C."/>
            <person name="Nouioui I."/>
            <person name="Willmese J."/>
            <person name="van Wezel G."/>
            <person name="Klenk H.-P."/>
            <person name="Kalinowski J."/>
            <person name="Zotchev S.B."/>
        </authorList>
    </citation>
    <scope>NUCLEOTIDE SEQUENCE [LARGE SCALE GENOMIC DNA]</scope>
    <source>
        <strain evidence="3 4">DSM 45943</strain>
    </source>
</reference>
<evidence type="ECO:0000313" key="3">
    <source>
        <dbReference type="EMBL" id="ASO23076.1"/>
    </source>
</evidence>
<dbReference type="Pfam" id="PF06197">
    <property type="entry name" value="DUF998"/>
    <property type="match status" value="1"/>
</dbReference>
<evidence type="ECO:0008006" key="5">
    <source>
        <dbReference type="Google" id="ProtNLM"/>
    </source>
</evidence>
<dbReference type="AlphaFoldDB" id="A0A221WBW2"/>
<feature type="transmembrane region" description="Helical" evidence="2">
    <location>
        <begin position="135"/>
        <end position="154"/>
    </location>
</feature>
<feature type="compositionally biased region" description="Low complexity" evidence="1">
    <location>
        <begin position="278"/>
        <end position="287"/>
    </location>
</feature>
<feature type="transmembrane region" description="Helical" evidence="2">
    <location>
        <begin position="104"/>
        <end position="123"/>
    </location>
</feature>
<dbReference type="EMBL" id="CP022521">
    <property type="protein sequence ID" value="ASO23076.1"/>
    <property type="molecule type" value="Genomic_DNA"/>
</dbReference>
<evidence type="ECO:0000256" key="1">
    <source>
        <dbReference type="SAM" id="MobiDB-lite"/>
    </source>
</evidence>
<feature type="transmembrane region" description="Helical" evidence="2">
    <location>
        <begin position="174"/>
        <end position="195"/>
    </location>
</feature>
<keyword evidence="4" id="KW-1185">Reference proteome</keyword>
<feature type="region of interest" description="Disordered" evidence="1">
    <location>
        <begin position="278"/>
        <end position="328"/>
    </location>
</feature>
<feature type="transmembrane region" description="Helical" evidence="2">
    <location>
        <begin position="29"/>
        <end position="51"/>
    </location>
</feature>
<evidence type="ECO:0000256" key="2">
    <source>
        <dbReference type="SAM" id="Phobius"/>
    </source>
</evidence>
<dbReference type="Proteomes" id="UP000204221">
    <property type="component" value="Chromosome"/>
</dbReference>
<protein>
    <recommendedName>
        <fullName evidence="5">DUF998 domain-containing protein</fullName>
    </recommendedName>
</protein>
<feature type="transmembrane region" description="Helical" evidence="2">
    <location>
        <begin position="215"/>
        <end position="234"/>
    </location>
</feature>